<evidence type="ECO:0000313" key="7">
    <source>
        <dbReference type="Proteomes" id="UP000663850"/>
    </source>
</evidence>
<comment type="similarity">
    <text evidence="1">Belongs to the multicopper oxidase family.</text>
</comment>
<sequence length="184" mass="20412">MIFSRRALLGALSLVHAVLAGSPYNNGTSGDRYLVQQRLEHLTLSPDFKITDKPTTRTYDWTVTMQEGAVDGFYRQMIVVNGQYPGPTIEANEGDTIIVNVKNKIPRVGTSLHWHGIFQEGTPWMDGPAGVTQCPIPSGGSFTYKFKIEKQYGTYWWHAHAGSQLSDGIHGALIVHSVNDPLKR</sequence>
<dbReference type="PANTHER" id="PTHR11709">
    <property type="entry name" value="MULTI-COPPER OXIDASE"/>
    <property type="match status" value="1"/>
</dbReference>
<dbReference type="GO" id="GO:0005507">
    <property type="term" value="F:copper ion binding"/>
    <property type="evidence" value="ECO:0007669"/>
    <property type="project" value="InterPro"/>
</dbReference>
<protein>
    <recommendedName>
        <fullName evidence="5">Plastocyanin-like domain-containing protein</fullName>
    </recommendedName>
</protein>
<dbReference type="Pfam" id="PF07732">
    <property type="entry name" value="Cu-oxidase_3"/>
    <property type="match status" value="1"/>
</dbReference>
<gene>
    <name evidence="6" type="ORF">RDB_LOCUS94547</name>
</gene>
<dbReference type="PANTHER" id="PTHR11709:SF414">
    <property type="entry name" value="ADR239WP"/>
    <property type="match status" value="1"/>
</dbReference>
<name>A0A8H3CWG6_9AGAM</name>
<organism evidence="6 7">
    <name type="scientific">Rhizoctonia solani</name>
    <dbReference type="NCBI Taxonomy" id="456999"/>
    <lineage>
        <taxon>Eukaryota</taxon>
        <taxon>Fungi</taxon>
        <taxon>Dikarya</taxon>
        <taxon>Basidiomycota</taxon>
        <taxon>Agaricomycotina</taxon>
        <taxon>Agaricomycetes</taxon>
        <taxon>Cantharellales</taxon>
        <taxon>Ceratobasidiaceae</taxon>
        <taxon>Rhizoctonia</taxon>
    </lineage>
</organism>
<evidence type="ECO:0000256" key="4">
    <source>
        <dbReference type="SAM" id="SignalP"/>
    </source>
</evidence>
<feature type="signal peptide" evidence="4">
    <location>
        <begin position="1"/>
        <end position="20"/>
    </location>
</feature>
<feature type="non-terminal residue" evidence="6">
    <location>
        <position position="1"/>
    </location>
</feature>
<comment type="caution">
    <text evidence="6">The sequence shown here is derived from an EMBL/GenBank/DDBJ whole genome shotgun (WGS) entry which is preliminary data.</text>
</comment>
<dbReference type="CDD" id="cd13857">
    <property type="entry name" value="CuRO_1_Diphenol_Ox"/>
    <property type="match status" value="1"/>
</dbReference>
<keyword evidence="2" id="KW-0186">Copper</keyword>
<dbReference type="EMBL" id="CAJMWZ010005094">
    <property type="protein sequence ID" value="CAE6500385.1"/>
    <property type="molecule type" value="Genomic_DNA"/>
</dbReference>
<evidence type="ECO:0000256" key="3">
    <source>
        <dbReference type="ARBA" id="ARBA00023180"/>
    </source>
</evidence>
<dbReference type="InterPro" id="IPR045087">
    <property type="entry name" value="Cu-oxidase_fam"/>
</dbReference>
<evidence type="ECO:0000256" key="1">
    <source>
        <dbReference type="ARBA" id="ARBA00010609"/>
    </source>
</evidence>
<keyword evidence="3" id="KW-0325">Glycoprotein</keyword>
<dbReference type="Gene3D" id="2.60.40.420">
    <property type="entry name" value="Cupredoxins - blue copper proteins"/>
    <property type="match status" value="1"/>
</dbReference>
<dbReference type="InterPro" id="IPR011707">
    <property type="entry name" value="Cu-oxidase-like_N"/>
</dbReference>
<evidence type="ECO:0000313" key="6">
    <source>
        <dbReference type="EMBL" id="CAE6500385.1"/>
    </source>
</evidence>
<dbReference type="GO" id="GO:0016491">
    <property type="term" value="F:oxidoreductase activity"/>
    <property type="evidence" value="ECO:0007669"/>
    <property type="project" value="TreeGrafter"/>
</dbReference>
<accession>A0A8H3CWG6</accession>
<dbReference type="InterPro" id="IPR008972">
    <property type="entry name" value="Cupredoxin"/>
</dbReference>
<evidence type="ECO:0000256" key="2">
    <source>
        <dbReference type="ARBA" id="ARBA00023008"/>
    </source>
</evidence>
<dbReference type="Proteomes" id="UP000663850">
    <property type="component" value="Unassembled WGS sequence"/>
</dbReference>
<reference evidence="6" key="1">
    <citation type="submission" date="2021-01" db="EMBL/GenBank/DDBJ databases">
        <authorList>
            <person name="Kaushik A."/>
        </authorList>
    </citation>
    <scope>NUCLEOTIDE SEQUENCE</scope>
    <source>
        <strain evidence="6">Type strain: AG8-Rh-89/</strain>
    </source>
</reference>
<proteinExistence type="inferred from homology"/>
<evidence type="ECO:0000259" key="5">
    <source>
        <dbReference type="Pfam" id="PF07732"/>
    </source>
</evidence>
<keyword evidence="4" id="KW-0732">Signal</keyword>
<dbReference type="SUPFAM" id="SSF49503">
    <property type="entry name" value="Cupredoxins"/>
    <property type="match status" value="1"/>
</dbReference>
<feature type="domain" description="Plastocyanin-like" evidence="5">
    <location>
        <begin position="63"/>
        <end position="177"/>
    </location>
</feature>
<dbReference type="AlphaFoldDB" id="A0A8H3CWG6"/>
<feature type="chain" id="PRO_5034319461" description="Plastocyanin-like domain-containing protein" evidence="4">
    <location>
        <begin position="21"/>
        <end position="184"/>
    </location>
</feature>